<dbReference type="InterPro" id="IPR032675">
    <property type="entry name" value="LRR_dom_sf"/>
</dbReference>
<dbReference type="EMBL" id="JBJQND010000001">
    <property type="protein sequence ID" value="KAL3888658.1"/>
    <property type="molecule type" value="Genomic_DNA"/>
</dbReference>
<dbReference type="SMART" id="SM00255">
    <property type="entry name" value="TIR"/>
    <property type="match status" value="1"/>
</dbReference>
<keyword evidence="9" id="KW-0675">Receptor</keyword>
<evidence type="ECO:0000313" key="15">
    <source>
        <dbReference type="Proteomes" id="UP001634394"/>
    </source>
</evidence>
<evidence type="ECO:0000256" key="6">
    <source>
        <dbReference type="ARBA" id="ARBA00022737"/>
    </source>
</evidence>
<dbReference type="InterPro" id="IPR003591">
    <property type="entry name" value="Leu-rich_rpt_typical-subtyp"/>
</dbReference>
<dbReference type="Proteomes" id="UP001634394">
    <property type="component" value="Unassembled WGS sequence"/>
</dbReference>
<dbReference type="InterPro" id="IPR035897">
    <property type="entry name" value="Toll_tir_struct_dom_sf"/>
</dbReference>
<name>A0ABD3XUF8_SINWO</name>
<sequence length="785" mass="90194">MSLYESGHSYSSEMRTSHSTWLVLTFLFMILAYTACRCVPNCKCVYSGNNSSVCHFDSPMEANITADALFDTSVENIQRLRLEFNANQDFDSIKFPFKSFFQLGFRLLTDLCIVSDMKLRVENPPVFRMDELEALPRLSKFSFHVKNMEIVPANMSSSLKLRYLDVSSSRNINFDQLCKIVKFSGPGLEEVYADGINDDNLKLLTEMLDDQFFSCFQNTTLKILSIPKSNIRILSSPNLDMYIPSLEILDVSRNDVFIEKKTYFAVLKFKKLKKLIASSVPFQKTKMEQTCEYDKWIKNRSTHLFCEHFHDGPLFMQNLEVLNIGGSTDCHESNTFYCASQSQCILPNNTGLRELYLDHICIKRLDMLISGLNRLEKLDFSSNLCEYISSFAFANMASLTTLLLNGNSLSKMVESEPEEFGNLFQQNHDLQILNLSANGLSRLPSNIFKANTKLEVLDLSKNFLHTTDWLISAMVYLRFLNLTENRISEIDTSTRQVMKDLANRNNYSIIQVDGILVRLASNPISCNCNQEDMLNWLANNRQYITDIDGIVCSENGGFLSAITNDMETYKHSCLFQRYKGLLALCSIPVIATICVVLYIRHYRHMLRIRRIRKQLDEFVQDNFHRKQRFLLYLAYSFSDSDVVLKTIYPELERRLQKELGGNENLVCISDRDFGVGVLITDEIIKAVSSSCAALFIVSKEFSCSRWCEFEAEIALYQGKPIILVTLGDVKIRSLPTSLRKVCFKWTRLEWPGADNPDKLEGFWKRLVNAIVKYTDDDTLLNRNRA</sequence>
<evidence type="ECO:0000256" key="1">
    <source>
        <dbReference type="ARBA" id="ARBA00004167"/>
    </source>
</evidence>
<gene>
    <name evidence="14" type="ORF">ACJMK2_001023</name>
</gene>
<organism evidence="14 15">
    <name type="scientific">Sinanodonta woodiana</name>
    <name type="common">Chinese pond mussel</name>
    <name type="synonym">Anodonta woodiana</name>
    <dbReference type="NCBI Taxonomy" id="1069815"/>
    <lineage>
        <taxon>Eukaryota</taxon>
        <taxon>Metazoa</taxon>
        <taxon>Spiralia</taxon>
        <taxon>Lophotrochozoa</taxon>
        <taxon>Mollusca</taxon>
        <taxon>Bivalvia</taxon>
        <taxon>Autobranchia</taxon>
        <taxon>Heteroconchia</taxon>
        <taxon>Palaeoheterodonta</taxon>
        <taxon>Unionida</taxon>
        <taxon>Unionoidea</taxon>
        <taxon>Unionidae</taxon>
        <taxon>Unioninae</taxon>
        <taxon>Sinanodonta</taxon>
    </lineage>
</organism>
<evidence type="ECO:0000256" key="10">
    <source>
        <dbReference type="ARBA" id="ARBA00023180"/>
    </source>
</evidence>
<proteinExistence type="inferred from homology"/>
<dbReference type="PROSITE" id="PS50104">
    <property type="entry name" value="TIR"/>
    <property type="match status" value="1"/>
</dbReference>
<evidence type="ECO:0000259" key="13">
    <source>
        <dbReference type="PROSITE" id="PS50104"/>
    </source>
</evidence>
<dbReference type="Gene3D" id="3.80.10.10">
    <property type="entry name" value="Ribonuclease Inhibitor"/>
    <property type="match status" value="3"/>
</dbReference>
<evidence type="ECO:0000256" key="4">
    <source>
        <dbReference type="ARBA" id="ARBA00022692"/>
    </source>
</evidence>
<comment type="similarity">
    <text evidence="2">Belongs to the Toll-like receptor family.</text>
</comment>
<dbReference type="SUPFAM" id="SSF52047">
    <property type="entry name" value="RNI-like"/>
    <property type="match status" value="1"/>
</dbReference>
<evidence type="ECO:0000256" key="5">
    <source>
        <dbReference type="ARBA" id="ARBA00022729"/>
    </source>
</evidence>
<keyword evidence="8 11" id="KW-0472">Membrane</keyword>
<comment type="caution">
    <text evidence="14">The sequence shown here is derived from an EMBL/GenBank/DDBJ whole genome shotgun (WGS) entry which is preliminary data.</text>
</comment>
<feature type="signal peptide" evidence="12">
    <location>
        <begin position="1"/>
        <end position="36"/>
    </location>
</feature>
<keyword evidence="6" id="KW-0677">Repeat</keyword>
<dbReference type="PANTHER" id="PTHR24365">
    <property type="entry name" value="TOLL-LIKE RECEPTOR"/>
    <property type="match status" value="1"/>
</dbReference>
<evidence type="ECO:0000256" key="9">
    <source>
        <dbReference type="ARBA" id="ARBA00023170"/>
    </source>
</evidence>
<evidence type="ECO:0000256" key="7">
    <source>
        <dbReference type="ARBA" id="ARBA00022989"/>
    </source>
</evidence>
<accession>A0ABD3XUF8</accession>
<reference evidence="14 15" key="1">
    <citation type="submission" date="2024-11" db="EMBL/GenBank/DDBJ databases">
        <title>Chromosome-level genome assembly of the freshwater bivalve Anodonta woodiana.</title>
        <authorList>
            <person name="Chen X."/>
        </authorList>
    </citation>
    <scope>NUCLEOTIDE SEQUENCE [LARGE SCALE GENOMIC DNA]</scope>
    <source>
        <strain evidence="14">MN2024</strain>
        <tissue evidence="14">Gills</tissue>
    </source>
</reference>
<dbReference type="InterPro" id="IPR000157">
    <property type="entry name" value="TIR_dom"/>
</dbReference>
<dbReference type="PANTHER" id="PTHR24365:SF541">
    <property type="entry name" value="PROTEIN TOLL-RELATED"/>
    <property type="match status" value="1"/>
</dbReference>
<keyword evidence="3" id="KW-0433">Leucine-rich repeat</keyword>
<keyword evidence="10" id="KW-0325">Glycoprotein</keyword>
<evidence type="ECO:0000256" key="3">
    <source>
        <dbReference type="ARBA" id="ARBA00022614"/>
    </source>
</evidence>
<feature type="domain" description="TIR" evidence="13">
    <location>
        <begin position="627"/>
        <end position="770"/>
    </location>
</feature>
<dbReference type="Pfam" id="PF13855">
    <property type="entry name" value="LRR_8"/>
    <property type="match status" value="2"/>
</dbReference>
<evidence type="ECO:0000256" key="12">
    <source>
        <dbReference type="SAM" id="SignalP"/>
    </source>
</evidence>
<feature type="chain" id="PRO_5044829300" description="TIR domain-containing protein" evidence="12">
    <location>
        <begin position="37"/>
        <end position="785"/>
    </location>
</feature>
<dbReference type="InterPro" id="IPR001611">
    <property type="entry name" value="Leu-rich_rpt"/>
</dbReference>
<dbReference type="Pfam" id="PF01582">
    <property type="entry name" value="TIR"/>
    <property type="match status" value="1"/>
</dbReference>
<keyword evidence="15" id="KW-1185">Reference proteome</keyword>
<evidence type="ECO:0000313" key="14">
    <source>
        <dbReference type="EMBL" id="KAL3888658.1"/>
    </source>
</evidence>
<keyword evidence="5 12" id="KW-0732">Signal</keyword>
<evidence type="ECO:0000256" key="2">
    <source>
        <dbReference type="ARBA" id="ARBA00009634"/>
    </source>
</evidence>
<dbReference type="PROSITE" id="PS51450">
    <property type="entry name" value="LRR"/>
    <property type="match status" value="1"/>
</dbReference>
<dbReference type="AlphaFoldDB" id="A0ABD3XUF8"/>
<dbReference type="SUPFAM" id="SSF52200">
    <property type="entry name" value="Toll/Interleukin receptor TIR domain"/>
    <property type="match status" value="1"/>
</dbReference>
<dbReference type="SMART" id="SM00369">
    <property type="entry name" value="LRR_TYP"/>
    <property type="match status" value="4"/>
</dbReference>
<dbReference type="Gene3D" id="3.40.50.10140">
    <property type="entry name" value="Toll/interleukin-1 receptor homology (TIR) domain"/>
    <property type="match status" value="1"/>
</dbReference>
<evidence type="ECO:0000256" key="8">
    <source>
        <dbReference type="ARBA" id="ARBA00023136"/>
    </source>
</evidence>
<feature type="transmembrane region" description="Helical" evidence="11">
    <location>
        <begin position="580"/>
        <end position="599"/>
    </location>
</feature>
<dbReference type="SUPFAM" id="SSF52058">
    <property type="entry name" value="L domain-like"/>
    <property type="match status" value="1"/>
</dbReference>
<keyword evidence="4 11" id="KW-0812">Transmembrane</keyword>
<dbReference type="GO" id="GO:0016020">
    <property type="term" value="C:membrane"/>
    <property type="evidence" value="ECO:0007669"/>
    <property type="project" value="UniProtKB-SubCell"/>
</dbReference>
<protein>
    <recommendedName>
        <fullName evidence="13">TIR domain-containing protein</fullName>
    </recommendedName>
</protein>
<comment type="subcellular location">
    <subcellularLocation>
        <location evidence="1">Membrane</location>
        <topology evidence="1">Single-pass membrane protein</topology>
    </subcellularLocation>
</comment>
<keyword evidence="7 11" id="KW-1133">Transmembrane helix</keyword>
<evidence type="ECO:0000256" key="11">
    <source>
        <dbReference type="SAM" id="Phobius"/>
    </source>
</evidence>